<dbReference type="InterPro" id="IPR036236">
    <property type="entry name" value="Znf_C2H2_sf"/>
</dbReference>
<dbReference type="PROSITE" id="PS50157">
    <property type="entry name" value="ZINC_FINGER_C2H2_2"/>
    <property type="match status" value="8"/>
</dbReference>
<dbReference type="PROSITE" id="PS00028">
    <property type="entry name" value="ZINC_FINGER_C2H2_1"/>
    <property type="match status" value="8"/>
</dbReference>
<feature type="domain" description="C2H2-type" evidence="7">
    <location>
        <begin position="247"/>
        <end position="274"/>
    </location>
</feature>
<feature type="domain" description="C2H2-type" evidence="7">
    <location>
        <begin position="219"/>
        <end position="246"/>
    </location>
</feature>
<evidence type="ECO:0000256" key="2">
    <source>
        <dbReference type="ARBA" id="ARBA00022737"/>
    </source>
</evidence>
<feature type="domain" description="C2H2-type" evidence="7">
    <location>
        <begin position="331"/>
        <end position="358"/>
    </location>
</feature>
<dbReference type="GeneID" id="112911470"/>
<dbReference type="PROSITE" id="PS50805">
    <property type="entry name" value="KRAB"/>
    <property type="match status" value="1"/>
</dbReference>
<keyword evidence="4" id="KW-0862">Zinc</keyword>
<evidence type="ECO:0000259" key="7">
    <source>
        <dbReference type="PROSITE" id="PS50157"/>
    </source>
</evidence>
<feature type="region of interest" description="Disordered" evidence="6">
    <location>
        <begin position="439"/>
        <end position="539"/>
    </location>
</feature>
<protein>
    <submittedName>
        <fullName evidence="10">Zinc finger protein 92 homolog</fullName>
    </submittedName>
</protein>
<evidence type="ECO:0000259" key="8">
    <source>
        <dbReference type="PROSITE" id="PS50805"/>
    </source>
</evidence>
<proteinExistence type="predicted"/>
<evidence type="ECO:0000256" key="3">
    <source>
        <dbReference type="ARBA" id="ARBA00022771"/>
    </source>
</evidence>
<feature type="domain" description="KRAB" evidence="8">
    <location>
        <begin position="14"/>
        <end position="85"/>
    </location>
</feature>
<gene>
    <name evidence="10" type="primary">ZFP92</name>
</gene>
<dbReference type="InterPro" id="IPR001909">
    <property type="entry name" value="KRAB"/>
</dbReference>
<dbReference type="InterPro" id="IPR036051">
    <property type="entry name" value="KRAB_dom_sf"/>
</dbReference>
<dbReference type="Gene3D" id="6.10.140.140">
    <property type="match status" value="1"/>
</dbReference>
<dbReference type="Pfam" id="PF01352">
    <property type="entry name" value="KRAB"/>
    <property type="match status" value="1"/>
</dbReference>
<feature type="domain" description="C2H2-type" evidence="7">
    <location>
        <begin position="387"/>
        <end position="414"/>
    </location>
</feature>
<evidence type="ECO:0000256" key="6">
    <source>
        <dbReference type="SAM" id="MobiDB-lite"/>
    </source>
</evidence>
<dbReference type="OMA" id="PQVCERC"/>
<name>A0A3Q7RNJ3_VULVU</name>
<feature type="domain" description="C2H2-type" evidence="7">
    <location>
        <begin position="359"/>
        <end position="386"/>
    </location>
</feature>
<dbReference type="SUPFAM" id="SSF57667">
    <property type="entry name" value="beta-beta-alpha zinc fingers"/>
    <property type="match status" value="5"/>
</dbReference>
<dbReference type="Gene3D" id="3.30.160.60">
    <property type="entry name" value="Classic Zinc Finger"/>
    <property type="match status" value="8"/>
</dbReference>
<dbReference type="CDD" id="cd07765">
    <property type="entry name" value="KRAB_A-box"/>
    <property type="match status" value="1"/>
</dbReference>
<feature type="compositionally biased region" description="Gly residues" evidence="6">
    <location>
        <begin position="144"/>
        <end position="157"/>
    </location>
</feature>
<dbReference type="PANTHER" id="PTHR23235">
    <property type="entry name" value="KRUEPPEL-LIKE TRANSCRIPTION FACTOR"/>
    <property type="match status" value="1"/>
</dbReference>
<keyword evidence="3 5" id="KW-0863">Zinc-finger</keyword>
<dbReference type="InterPro" id="IPR013087">
    <property type="entry name" value="Znf_C2H2_type"/>
</dbReference>
<reference evidence="10" key="2">
    <citation type="submission" date="2025-08" db="UniProtKB">
        <authorList>
            <consortium name="RefSeq"/>
        </authorList>
    </citation>
    <scope>IDENTIFICATION</scope>
    <source>
        <tissue evidence="10">Cell line</tissue>
    </source>
</reference>
<feature type="domain" description="C2H2-type" evidence="7">
    <location>
        <begin position="275"/>
        <end position="302"/>
    </location>
</feature>
<reference key="1">
    <citation type="submission" date="2019-01" db="UniProtKB">
        <authorList>
            <consortium name="RefSeq"/>
        </authorList>
    </citation>
    <scope>IDENTIFICATION</scope>
</reference>
<keyword evidence="9" id="KW-1185">Reference proteome</keyword>
<feature type="compositionally biased region" description="Low complexity" evidence="6">
    <location>
        <begin position="504"/>
        <end position="514"/>
    </location>
</feature>
<dbReference type="SUPFAM" id="SSF109640">
    <property type="entry name" value="KRAB domain (Kruppel-associated box)"/>
    <property type="match status" value="1"/>
</dbReference>
<feature type="domain" description="C2H2-type" evidence="7">
    <location>
        <begin position="191"/>
        <end position="218"/>
    </location>
</feature>
<dbReference type="SMART" id="SM00355">
    <property type="entry name" value="ZnF_C2H2"/>
    <property type="match status" value="9"/>
</dbReference>
<sequence length="539" mass="58313">MAAILLKARPKVLVSFEDVSVYFTKTEWKLLDLQQRILYKRVMLENYGHLESLGFLSSKPHLVSWLEQGEGPWGADMCGTPAAAGMQTDDRIKTRTSISKPKHCLEELARTDLPAGNNKSQGAGPPGDTPGHRGKAAYSPEAGCSGGDRPGDGGQSGCPGEAGEARQGSGQGAGPGPVLGPRCSAAAERRYLCQQCGRSFSRSSNLIKHRVVHSGEKPYACPECGKLFGRSFALLEHRRIHSGEKPYACPECGKTFTRSSNLIKHQVIHSGEKPFACPECGKPFRRRFALLEHRRVHSGERPYACPECGKAFGRSSNLIEHQRTHGGAKPYACGQCLKAFKGVSQLIHHQRVHSGEKPFACKECGKAFRGCSGLSQHQRVHSGEKPYECSECGRTFGRRANLFKHQATHRQERPHGRRDCGRAFPSGFVLLEHRREHRLEHGGEGGPGAQRPGQQRAPEGKEPCAGGQGATGGECGNAFEGRSWPGRPQKTRAAGKPSEKSGGKKALASLALRRAPSERHPTARRLQGDPGCAAAPSAV</sequence>
<keyword evidence="1" id="KW-0479">Metal-binding</keyword>
<evidence type="ECO:0000256" key="5">
    <source>
        <dbReference type="PROSITE-ProRule" id="PRU00042"/>
    </source>
</evidence>
<evidence type="ECO:0000313" key="10">
    <source>
        <dbReference type="RefSeq" id="XP_025843826.2"/>
    </source>
</evidence>
<feature type="region of interest" description="Disordered" evidence="6">
    <location>
        <begin position="111"/>
        <end position="177"/>
    </location>
</feature>
<keyword evidence="2" id="KW-0677">Repeat</keyword>
<dbReference type="SMART" id="SM00349">
    <property type="entry name" value="KRAB"/>
    <property type="match status" value="1"/>
</dbReference>
<evidence type="ECO:0000313" key="9">
    <source>
        <dbReference type="Proteomes" id="UP001652641"/>
    </source>
</evidence>
<evidence type="ECO:0000256" key="4">
    <source>
        <dbReference type="ARBA" id="ARBA00022833"/>
    </source>
</evidence>
<dbReference type="RefSeq" id="XP_025843826.2">
    <property type="nucleotide sequence ID" value="XM_025988041.2"/>
</dbReference>
<evidence type="ECO:0000256" key="1">
    <source>
        <dbReference type="ARBA" id="ARBA00022723"/>
    </source>
</evidence>
<dbReference type="Proteomes" id="UP001652641">
    <property type="component" value="Chromosome X"/>
</dbReference>
<organism evidence="9 10">
    <name type="scientific">Vulpes vulpes</name>
    <name type="common">Red fox</name>
    <dbReference type="NCBI Taxonomy" id="9627"/>
    <lineage>
        <taxon>Eukaryota</taxon>
        <taxon>Metazoa</taxon>
        <taxon>Chordata</taxon>
        <taxon>Craniata</taxon>
        <taxon>Vertebrata</taxon>
        <taxon>Euteleostomi</taxon>
        <taxon>Mammalia</taxon>
        <taxon>Eutheria</taxon>
        <taxon>Laurasiatheria</taxon>
        <taxon>Carnivora</taxon>
        <taxon>Caniformia</taxon>
        <taxon>Canidae</taxon>
        <taxon>Vulpes</taxon>
    </lineage>
</organism>
<feature type="compositionally biased region" description="Gly residues" evidence="6">
    <location>
        <begin position="466"/>
        <end position="475"/>
    </location>
</feature>
<dbReference type="Pfam" id="PF00096">
    <property type="entry name" value="zf-C2H2"/>
    <property type="match status" value="8"/>
</dbReference>
<accession>A0A3Q7RNJ3</accession>
<dbReference type="STRING" id="9627.ENSVVUP00000041781"/>
<dbReference type="PANTHER" id="PTHR23235:SF178">
    <property type="entry name" value="C2H2-TYPE DOMAIN-CONTAINING PROTEIN-RELATED"/>
    <property type="match status" value="1"/>
</dbReference>
<feature type="domain" description="C2H2-type" evidence="7">
    <location>
        <begin position="303"/>
        <end position="330"/>
    </location>
</feature>